<reference evidence="2 3" key="1">
    <citation type="submission" date="2021-03" db="EMBL/GenBank/DDBJ databases">
        <title>Sequencing the genomes of 1000 actinobacteria strains.</title>
        <authorList>
            <person name="Klenk H.-P."/>
        </authorList>
    </citation>
    <scope>NUCLEOTIDE SEQUENCE [LARGE SCALE GENOMIC DNA]</scope>
    <source>
        <strain evidence="2 3">DSM 40843</strain>
    </source>
</reference>
<feature type="compositionally biased region" description="Low complexity" evidence="1">
    <location>
        <begin position="70"/>
        <end position="82"/>
    </location>
</feature>
<keyword evidence="3" id="KW-1185">Reference proteome</keyword>
<accession>A0ABS4V7I2</accession>
<protein>
    <submittedName>
        <fullName evidence="2">Uncharacterized protein</fullName>
    </submittedName>
</protein>
<dbReference type="GeneID" id="97344024"/>
<comment type="caution">
    <text evidence="2">The sequence shown here is derived from an EMBL/GenBank/DDBJ whole genome shotgun (WGS) entry which is preliminary data.</text>
</comment>
<gene>
    <name evidence="2" type="ORF">JOF59_002270</name>
</gene>
<proteinExistence type="predicted"/>
<dbReference type="InterPro" id="IPR045999">
    <property type="entry name" value="DUF5955"/>
</dbReference>
<evidence type="ECO:0000313" key="2">
    <source>
        <dbReference type="EMBL" id="MBP2359870.1"/>
    </source>
</evidence>
<sequence>MTTPQDGSTRSINVSGGTINGIVQTGDNSRADMVQHVGVPATETPELAQLRQAVEELRLRLRALDPGELPAGAAADAESALAEMEEAVPASGEADEPARGRVRRAFYAVSGALASVAGLAEAVESLRAASAPWF</sequence>
<dbReference type="Pfam" id="PF19380">
    <property type="entry name" value="DUF5955"/>
    <property type="match status" value="1"/>
</dbReference>
<organism evidence="2 3">
    <name type="scientific">Streptomyces clavifer</name>
    <dbReference type="NCBI Taxonomy" id="68188"/>
    <lineage>
        <taxon>Bacteria</taxon>
        <taxon>Bacillati</taxon>
        <taxon>Actinomycetota</taxon>
        <taxon>Actinomycetes</taxon>
        <taxon>Kitasatosporales</taxon>
        <taxon>Streptomycetaceae</taxon>
        <taxon>Streptomyces</taxon>
    </lineage>
</organism>
<feature type="region of interest" description="Disordered" evidence="1">
    <location>
        <begin position="70"/>
        <end position="96"/>
    </location>
</feature>
<evidence type="ECO:0000256" key="1">
    <source>
        <dbReference type="SAM" id="MobiDB-lite"/>
    </source>
</evidence>
<dbReference type="RefSeq" id="WP_056797193.1">
    <property type="nucleotide sequence ID" value="NZ_BMWJ01000010.1"/>
</dbReference>
<dbReference type="Proteomes" id="UP001519311">
    <property type="component" value="Unassembled WGS sequence"/>
</dbReference>
<name>A0ABS4V7I2_9ACTN</name>
<dbReference type="EMBL" id="JAGINS010000001">
    <property type="protein sequence ID" value="MBP2359870.1"/>
    <property type="molecule type" value="Genomic_DNA"/>
</dbReference>
<evidence type="ECO:0000313" key="3">
    <source>
        <dbReference type="Proteomes" id="UP001519311"/>
    </source>
</evidence>